<dbReference type="AlphaFoldDB" id="A0A2K1DWA3"/>
<dbReference type="OrthoDB" id="1439010at2"/>
<dbReference type="RefSeq" id="WP_103052797.1">
    <property type="nucleotide sequence ID" value="NZ_POWF01000009.1"/>
</dbReference>
<dbReference type="EMBL" id="POWF01000009">
    <property type="protein sequence ID" value="PNQ72310.1"/>
    <property type="molecule type" value="Genomic_DNA"/>
</dbReference>
<organism evidence="1 2">
    <name type="scientific">Hanstruepera neustonica</name>
    <dbReference type="NCBI Taxonomy" id="1445657"/>
    <lineage>
        <taxon>Bacteria</taxon>
        <taxon>Pseudomonadati</taxon>
        <taxon>Bacteroidota</taxon>
        <taxon>Flavobacteriia</taxon>
        <taxon>Flavobacteriales</taxon>
        <taxon>Flavobacteriaceae</taxon>
        <taxon>Hanstruepera</taxon>
    </lineage>
</organism>
<proteinExistence type="predicted"/>
<keyword evidence="2" id="KW-1185">Reference proteome</keyword>
<protein>
    <submittedName>
        <fullName evidence="1">Uncharacterized protein</fullName>
    </submittedName>
</protein>
<dbReference type="Proteomes" id="UP000236641">
    <property type="component" value="Unassembled WGS sequence"/>
</dbReference>
<name>A0A2K1DWA3_9FLAO</name>
<comment type="caution">
    <text evidence="1">The sequence shown here is derived from an EMBL/GenBank/DDBJ whole genome shotgun (WGS) entry which is preliminary data.</text>
</comment>
<reference evidence="1 2" key="1">
    <citation type="submission" date="2018-01" db="EMBL/GenBank/DDBJ databases">
        <title>The draft genome of Hanstruepera neustonica JCM19743.</title>
        <authorList>
            <person name="He R.-H."/>
            <person name="Du Z.-J."/>
        </authorList>
    </citation>
    <scope>NUCLEOTIDE SEQUENCE [LARGE SCALE GENOMIC DNA]</scope>
    <source>
        <strain evidence="1 2">JCM19743</strain>
    </source>
</reference>
<gene>
    <name evidence="1" type="ORF">C1T31_12220</name>
</gene>
<evidence type="ECO:0000313" key="1">
    <source>
        <dbReference type="EMBL" id="PNQ72310.1"/>
    </source>
</evidence>
<sequence>MKTNIIYLLFLFLNFGYAQKINKTIALPDIKTCEEPISLNDPNEREFNRINGKIIRLSYSTLYSYTFSGYDSLQRDNLRFEIAKISQQIVTKVLPQVKLLNDSIFLRKTYNEIMFNTVPIKQYKRYRTAKNLIIEDNSDYQLFIESLFSVGIGKNMNSISFFVFDLKKGKIVYFDRMHYNCDIRDLKALEKVLTYGLLKIKEKY</sequence>
<evidence type="ECO:0000313" key="2">
    <source>
        <dbReference type="Proteomes" id="UP000236641"/>
    </source>
</evidence>
<accession>A0A2K1DWA3</accession>